<dbReference type="EMBL" id="KV441394">
    <property type="protein sequence ID" value="OAF59366.1"/>
    <property type="molecule type" value="Genomic_DNA"/>
</dbReference>
<accession>A0A177AB44</accession>
<dbReference type="eggNOG" id="ENOG502SKSW">
    <property type="taxonomic scope" value="Eukaryota"/>
</dbReference>
<evidence type="ECO:0000313" key="2">
    <source>
        <dbReference type="EMBL" id="OAF59366.1"/>
    </source>
</evidence>
<feature type="compositionally biased region" description="Low complexity" evidence="1">
    <location>
        <begin position="80"/>
        <end position="89"/>
    </location>
</feature>
<protein>
    <submittedName>
        <fullName evidence="2">Uncharacterized protein</fullName>
    </submittedName>
</protein>
<dbReference type="PANTHER" id="PTHR36587:SF2">
    <property type="entry name" value="EXPRESSION SITE-ASSOCIATED GENE 3 (ESAG3)-LIKE PROTEIN"/>
    <property type="match status" value="1"/>
</dbReference>
<name>A0A177AB44_9PEZI</name>
<evidence type="ECO:0000256" key="1">
    <source>
        <dbReference type="SAM" id="MobiDB-lite"/>
    </source>
</evidence>
<feature type="region of interest" description="Disordered" evidence="1">
    <location>
        <begin position="80"/>
        <end position="102"/>
    </location>
</feature>
<dbReference type="VEuPathDB" id="FungiDB:GMDG_02249"/>
<gene>
    <name evidence="2" type="ORF">VC83_04277</name>
</gene>
<dbReference type="CDD" id="cd22997">
    <property type="entry name" value="GT_LH"/>
    <property type="match status" value="1"/>
</dbReference>
<dbReference type="AlphaFoldDB" id="A0A177AB44"/>
<sequence length="590" mass="64808">MHGSYLGNSAMEDGLDIVPGGGSSRPASSPISLAGMFISGLCRPGRIRGRLAIALLISLLLAAAYMVRGNTDHIKNYVSTSLSSSNSASEPEESKWGIGGNNSSSNGSIDGNKFVLIIPARRPSVALCKTLVSAAILNYPPPTLIGYGNDNGNEADGGATTDTLKFLLSRQIQDGDLALVVDERTWFQLPGQVMVDRFDSHLQRSNAQLLAKYGAGRFKEKILFGAEKSCIDHKSDDTACYASPLSPIPKDAYGPSTDEPPTSNYRPRYLYSPNMMGRAGDLRDMLQYAQLKLDTRTSKESTQYLYSEIFGDQELKREKVRRDSLGPISAFKEWLIRNNPKNDHQTLLGIDKLDLTNTGSTNNNNPDFGIGLDYSSSIFQVLDNSVDDIQFVTFNHPTIVNSPSRISASDFSHPIYLPQDLNSTAPPFKLHSTPVQGPVSDLPLVEVDKLPVNKPWADVALATNIIVPGTEIPSSLSLFGAGTPGLEDKWWKKMWYQPKARALMRRYMRSYTGHIAAEAAARGGEYWWDFRGGKGGMWTDKGEFLEWQEVCGQYDEAAFGDKMGKLGEEDKVPQPVYNKFGKIIADKPPQ</sequence>
<organism evidence="2">
    <name type="scientific">Pseudogymnoascus destructans</name>
    <dbReference type="NCBI Taxonomy" id="655981"/>
    <lineage>
        <taxon>Eukaryota</taxon>
        <taxon>Fungi</taxon>
        <taxon>Dikarya</taxon>
        <taxon>Ascomycota</taxon>
        <taxon>Pezizomycotina</taxon>
        <taxon>Leotiomycetes</taxon>
        <taxon>Thelebolales</taxon>
        <taxon>Thelebolaceae</taxon>
        <taxon>Pseudogymnoascus</taxon>
    </lineage>
</organism>
<feature type="region of interest" description="Disordered" evidence="1">
    <location>
        <begin position="245"/>
        <end position="268"/>
    </location>
</feature>
<reference evidence="2" key="1">
    <citation type="submission" date="2016-03" db="EMBL/GenBank/DDBJ databases">
        <title>Updated assembly of Pseudogymnoascus destructans, the fungus causing white-nose syndrome of bats.</title>
        <authorList>
            <person name="Palmer J.M."/>
            <person name="Drees K.P."/>
            <person name="Foster J.T."/>
            <person name="Lindner D.L."/>
        </authorList>
    </citation>
    <scope>NUCLEOTIDE SEQUENCE [LARGE SCALE GENOMIC DNA]</scope>
    <source>
        <strain evidence="2">20631-21</strain>
    </source>
</reference>
<dbReference type="OrthoDB" id="422736at2759"/>
<dbReference type="PANTHER" id="PTHR36587">
    <property type="entry name" value="EXPRESSION SITE-ASSOCIATED GENE 3 (ESAG3)-LIKE PROTEIN"/>
    <property type="match status" value="1"/>
</dbReference>
<dbReference type="GeneID" id="36287350"/>
<dbReference type="Proteomes" id="UP000077154">
    <property type="component" value="Unassembled WGS sequence"/>
</dbReference>
<dbReference type="RefSeq" id="XP_024324649.1">
    <property type="nucleotide sequence ID" value="XM_024467912.1"/>
</dbReference>
<proteinExistence type="predicted"/>